<proteinExistence type="predicted"/>
<evidence type="ECO:0000313" key="2">
    <source>
        <dbReference type="EMBL" id="OUO57360.1"/>
    </source>
</evidence>
<feature type="transmembrane region" description="Helical" evidence="1">
    <location>
        <begin position="98"/>
        <end position="119"/>
    </location>
</feature>
<feature type="transmembrane region" description="Helical" evidence="1">
    <location>
        <begin position="6"/>
        <end position="23"/>
    </location>
</feature>
<keyword evidence="1" id="KW-0472">Membrane</keyword>
<sequence length="237" mass="28306">MIVFWRLFLAFFLTDFVFFHKTINRMEEQNRPRAIALHAGVFLAWAFLLCYGYLTMPWPFLGFWHIPGWLCILLFCVFLVFADRFFQFGGKMRHGHVLTFFTKTIVNLLFLFLCVPFKVLYETGNFFAEPWIIFCVGLVTATRVLGWFIFSVEQDRYGRDYPTFDERWLLTMMCAIFFLIMLLPGWRWVVLLLVWFAACLYARKIRLMDISNMAFYVGAFGAAFIGFLVRLRFYLNW</sequence>
<feature type="transmembrane region" description="Helical" evidence="1">
    <location>
        <begin position="35"/>
        <end position="54"/>
    </location>
</feature>
<protein>
    <submittedName>
        <fullName evidence="2">Uncharacterized protein</fullName>
    </submittedName>
</protein>
<keyword evidence="1" id="KW-1133">Transmembrane helix</keyword>
<dbReference type="RefSeq" id="WP_087286519.1">
    <property type="nucleotide sequence ID" value="NZ_NFJD01000001.1"/>
</dbReference>
<dbReference type="EMBL" id="NFJD01000001">
    <property type="protein sequence ID" value="OUO57360.1"/>
    <property type="molecule type" value="Genomic_DNA"/>
</dbReference>
<keyword evidence="1" id="KW-0812">Transmembrane</keyword>
<name>A0A1Y4DM46_9BACT</name>
<evidence type="ECO:0000313" key="3">
    <source>
        <dbReference type="Proteomes" id="UP000196368"/>
    </source>
</evidence>
<reference evidence="3" key="1">
    <citation type="submission" date="2017-04" db="EMBL/GenBank/DDBJ databases">
        <title>Function of individual gut microbiota members based on whole genome sequencing of pure cultures obtained from chicken caecum.</title>
        <authorList>
            <person name="Medvecky M."/>
            <person name="Cejkova D."/>
            <person name="Polansky O."/>
            <person name="Karasova D."/>
            <person name="Kubasova T."/>
            <person name="Cizek A."/>
            <person name="Rychlik I."/>
        </authorList>
    </citation>
    <scope>NUCLEOTIDE SEQUENCE [LARGE SCALE GENOMIC DNA]</scope>
    <source>
        <strain evidence="3">An273</strain>
    </source>
</reference>
<feature type="transmembrane region" description="Helical" evidence="1">
    <location>
        <begin position="66"/>
        <end position="86"/>
    </location>
</feature>
<feature type="transmembrane region" description="Helical" evidence="1">
    <location>
        <begin position="214"/>
        <end position="235"/>
    </location>
</feature>
<gene>
    <name evidence="2" type="ORF">B5F75_00890</name>
</gene>
<dbReference type="Proteomes" id="UP000196368">
    <property type="component" value="Unassembled WGS sequence"/>
</dbReference>
<comment type="caution">
    <text evidence="2">The sequence shown here is derived from an EMBL/GenBank/DDBJ whole genome shotgun (WGS) entry which is preliminary data.</text>
</comment>
<dbReference type="AlphaFoldDB" id="A0A1Y4DM46"/>
<feature type="transmembrane region" description="Helical" evidence="1">
    <location>
        <begin position="131"/>
        <end position="152"/>
    </location>
</feature>
<organism evidence="2 3">
    <name type="scientific">Candidatus Avelusimicrobium gallicola</name>
    <dbReference type="NCBI Taxonomy" id="2562704"/>
    <lineage>
        <taxon>Bacteria</taxon>
        <taxon>Pseudomonadati</taxon>
        <taxon>Elusimicrobiota</taxon>
        <taxon>Elusimicrobia</taxon>
        <taxon>Elusimicrobiales</taxon>
        <taxon>Elusimicrobiaceae</taxon>
        <taxon>Candidatus Avelusimicrobium</taxon>
    </lineage>
</organism>
<feature type="transmembrane region" description="Helical" evidence="1">
    <location>
        <begin position="186"/>
        <end position="202"/>
    </location>
</feature>
<evidence type="ECO:0000256" key="1">
    <source>
        <dbReference type="SAM" id="Phobius"/>
    </source>
</evidence>
<accession>A0A1Y4DM46</accession>
<keyword evidence="3" id="KW-1185">Reference proteome</keyword>